<sequence>MSSGLEKSLFQLKFTTKQLQKQSRKASKDETTEKAKLRKLAKRRSCNEARQHETIAATTGAEIRYYNLLPESKWEVDLAHLESQTDENTAFCILKNPSSPCGSSWSEAHLRDIAAVMNRHQVVVIADEVYAGLAWNVIGPPPASATQPAVKGKFNRRRWLAPGWRLGWTIVHDPLGVMGAVRIALRKKAFVIQGPNSTMQRALPSMLANTPESFYVNTMVELERVGKALFDRLARITGLRPCLPQGAMYLICGYEGLNFEDDKAFVTALHKEERVFILSGAAFRLDGFMRFVTTTPLETLLDACDRLEAFCARHRKDDA</sequence>
<feature type="domain" description="Aminotransferase class I/classII large" evidence="1">
    <location>
        <begin position="51"/>
        <end position="307"/>
    </location>
</feature>
<dbReference type="PANTHER" id="PTHR45744">
    <property type="entry name" value="TYROSINE AMINOTRANSFERASE"/>
    <property type="match status" value="1"/>
</dbReference>
<dbReference type="InterPro" id="IPR015422">
    <property type="entry name" value="PyrdxlP-dep_Trfase_small"/>
</dbReference>
<keyword evidence="2" id="KW-0032">Aminotransferase</keyword>
<name>M7WM71_RHOT1</name>
<dbReference type="GeneID" id="27369317"/>
<accession>M7WM71</accession>
<dbReference type="EMBL" id="KB722672">
    <property type="protein sequence ID" value="EMS19141.1"/>
    <property type="molecule type" value="Genomic_DNA"/>
</dbReference>
<dbReference type="AlphaFoldDB" id="M7WM71"/>
<dbReference type="HOGENOM" id="CLU_017584_4_2_1"/>
<dbReference type="RefSeq" id="XP_016270260.1">
    <property type="nucleotide sequence ID" value="XM_016418966.1"/>
</dbReference>
<evidence type="ECO:0000313" key="2">
    <source>
        <dbReference type="EMBL" id="EMS19141.1"/>
    </source>
</evidence>
<evidence type="ECO:0000313" key="3">
    <source>
        <dbReference type="Proteomes" id="UP000016926"/>
    </source>
</evidence>
<dbReference type="GO" id="GO:0006572">
    <property type="term" value="P:L-tyrosine catabolic process"/>
    <property type="evidence" value="ECO:0007669"/>
    <property type="project" value="TreeGrafter"/>
</dbReference>
<dbReference type="InterPro" id="IPR015421">
    <property type="entry name" value="PyrdxlP-dep_Trfase_major"/>
</dbReference>
<dbReference type="PANTHER" id="PTHR45744:SF2">
    <property type="entry name" value="TYROSINE AMINOTRANSFERASE"/>
    <property type="match status" value="1"/>
</dbReference>
<evidence type="ECO:0000259" key="1">
    <source>
        <dbReference type="Pfam" id="PF00155"/>
    </source>
</evidence>
<dbReference type="InterPro" id="IPR015424">
    <property type="entry name" value="PyrdxlP-dep_Trfase"/>
</dbReference>
<dbReference type="Gene3D" id="3.40.640.10">
    <property type="entry name" value="Type I PLP-dependent aspartate aminotransferase-like (Major domain)"/>
    <property type="match status" value="1"/>
</dbReference>
<gene>
    <name evidence="2" type="ORF">RHTO_05304</name>
</gene>
<organism evidence="2 3">
    <name type="scientific">Rhodotorula toruloides (strain NP11)</name>
    <name type="common">Yeast</name>
    <name type="synonym">Rhodosporidium toruloides</name>
    <dbReference type="NCBI Taxonomy" id="1130832"/>
    <lineage>
        <taxon>Eukaryota</taxon>
        <taxon>Fungi</taxon>
        <taxon>Dikarya</taxon>
        <taxon>Basidiomycota</taxon>
        <taxon>Pucciniomycotina</taxon>
        <taxon>Microbotryomycetes</taxon>
        <taxon>Sporidiobolales</taxon>
        <taxon>Sporidiobolaceae</taxon>
        <taxon>Rhodotorula</taxon>
    </lineage>
</organism>
<reference evidence="2 3" key="1">
    <citation type="journal article" date="2012" name="Nat. Commun.">
        <title>A multi-omic map of the lipid-producing yeast Rhodosporidium toruloides.</title>
        <authorList>
            <person name="Zhu Z."/>
            <person name="Zhang S."/>
            <person name="Liu H."/>
            <person name="Shen H."/>
            <person name="Lin X."/>
            <person name="Yang F."/>
            <person name="Zhou Y.J."/>
            <person name="Jin G."/>
            <person name="Ye M."/>
            <person name="Zou H."/>
            <person name="Zou H."/>
            <person name="Zhao Z.K."/>
        </authorList>
    </citation>
    <scope>NUCLEOTIDE SEQUENCE [LARGE SCALE GENOMIC DNA]</scope>
    <source>
        <strain evidence="2 3">NP11</strain>
    </source>
</reference>
<keyword evidence="2" id="KW-0808">Transferase</keyword>
<dbReference type="GO" id="GO:0030170">
    <property type="term" value="F:pyridoxal phosphate binding"/>
    <property type="evidence" value="ECO:0007669"/>
    <property type="project" value="InterPro"/>
</dbReference>
<dbReference type="Gene3D" id="3.90.1150.10">
    <property type="entry name" value="Aspartate Aminotransferase, domain 1"/>
    <property type="match status" value="1"/>
</dbReference>
<dbReference type="Proteomes" id="UP000016926">
    <property type="component" value="Unassembled WGS sequence"/>
</dbReference>
<dbReference type="Pfam" id="PF00155">
    <property type="entry name" value="Aminotran_1_2"/>
    <property type="match status" value="1"/>
</dbReference>
<dbReference type="GO" id="GO:0004838">
    <property type="term" value="F:L-tyrosine-2-oxoglutarate transaminase activity"/>
    <property type="evidence" value="ECO:0007669"/>
    <property type="project" value="TreeGrafter"/>
</dbReference>
<dbReference type="CDD" id="cd00609">
    <property type="entry name" value="AAT_like"/>
    <property type="match status" value="1"/>
</dbReference>
<dbReference type="SUPFAM" id="SSF53383">
    <property type="entry name" value="PLP-dependent transferases"/>
    <property type="match status" value="1"/>
</dbReference>
<keyword evidence="3" id="KW-1185">Reference proteome</keyword>
<proteinExistence type="predicted"/>
<dbReference type="InterPro" id="IPR004839">
    <property type="entry name" value="Aminotransferase_I/II_large"/>
</dbReference>
<dbReference type="eggNOG" id="KOG0259">
    <property type="taxonomic scope" value="Eukaryota"/>
</dbReference>
<protein>
    <submittedName>
        <fullName evidence="2">Tyrosine aminotransferase</fullName>
    </submittedName>
</protein>